<dbReference type="InterPro" id="IPR029058">
    <property type="entry name" value="AB_hydrolase_fold"/>
</dbReference>
<evidence type="ECO:0000313" key="3">
    <source>
        <dbReference type="EMBL" id="KAF0729290.1"/>
    </source>
</evidence>
<dbReference type="AlphaFoldDB" id="A0A6G0WPI0"/>
<keyword evidence="2" id="KW-0472">Membrane</keyword>
<keyword evidence="4" id="KW-1185">Reference proteome</keyword>
<dbReference type="PANTHER" id="PTHR22538:SF1">
    <property type="entry name" value="VWFD DOMAIN-CONTAINING PROTEIN"/>
    <property type="match status" value="1"/>
</dbReference>
<dbReference type="VEuPathDB" id="FungiDB:AeMF1_014969"/>
<protein>
    <submittedName>
        <fullName evidence="3">Uncharacterized protein</fullName>
    </submittedName>
</protein>
<feature type="transmembrane region" description="Helical" evidence="2">
    <location>
        <begin position="39"/>
        <end position="60"/>
    </location>
</feature>
<keyword evidence="2" id="KW-1133">Transmembrane helix</keyword>
<gene>
    <name evidence="3" type="ORF">Ae201684_013036</name>
</gene>
<name>A0A6G0WPI0_9STRA</name>
<evidence type="ECO:0000313" key="4">
    <source>
        <dbReference type="Proteomes" id="UP000481153"/>
    </source>
</evidence>
<dbReference type="Proteomes" id="UP000481153">
    <property type="component" value="Unassembled WGS sequence"/>
</dbReference>
<dbReference type="Gene3D" id="3.40.50.1820">
    <property type="entry name" value="alpha/beta hydrolase"/>
    <property type="match status" value="1"/>
</dbReference>
<accession>A0A6G0WPI0</accession>
<organism evidence="3 4">
    <name type="scientific">Aphanomyces euteiches</name>
    <dbReference type="NCBI Taxonomy" id="100861"/>
    <lineage>
        <taxon>Eukaryota</taxon>
        <taxon>Sar</taxon>
        <taxon>Stramenopiles</taxon>
        <taxon>Oomycota</taxon>
        <taxon>Saprolegniomycetes</taxon>
        <taxon>Saprolegniales</taxon>
        <taxon>Verrucalvaceae</taxon>
        <taxon>Aphanomyces</taxon>
    </lineage>
</organism>
<dbReference type="PANTHER" id="PTHR22538">
    <property type="entry name" value="CILIA- AND FLAGELLA-ASSOCIATED PROTEIN 74"/>
    <property type="match status" value="1"/>
</dbReference>
<evidence type="ECO:0000256" key="2">
    <source>
        <dbReference type="SAM" id="Phobius"/>
    </source>
</evidence>
<comment type="caution">
    <text evidence="3">The sequence shown here is derived from an EMBL/GenBank/DDBJ whole genome shotgun (WGS) entry which is preliminary data.</text>
</comment>
<reference evidence="3 4" key="1">
    <citation type="submission" date="2019-07" db="EMBL/GenBank/DDBJ databases">
        <title>Genomics analysis of Aphanomyces spp. identifies a new class of oomycete effector associated with host adaptation.</title>
        <authorList>
            <person name="Gaulin E."/>
        </authorList>
    </citation>
    <scope>NUCLEOTIDE SEQUENCE [LARGE SCALE GENOMIC DNA]</scope>
    <source>
        <strain evidence="3 4">ATCC 201684</strain>
    </source>
</reference>
<evidence type="ECO:0000256" key="1">
    <source>
        <dbReference type="SAM" id="MobiDB-lite"/>
    </source>
</evidence>
<proteinExistence type="predicted"/>
<dbReference type="EMBL" id="VJMJ01000166">
    <property type="protein sequence ID" value="KAF0729290.1"/>
    <property type="molecule type" value="Genomic_DNA"/>
</dbReference>
<keyword evidence="2" id="KW-0812">Transmembrane</keyword>
<sequence length="578" mass="63050">MLSSMEPIPEETAEDTWLVPQPAPHIPPPSSRVYDSLQCFLAVAFTIAAILTIAGAAWLVHASQDNHAAEIVSLLAQTPGLRITLTAKRSSMAIHGQRTIEVYLKPRQHDRHLAFDALLTLPPAADLTTQQFKLLRHRASWSTTRHGQVIDSGCVHPHLVPPIHSLEASLVAAHVVHDGDLQQALDCAGGTLLALDFADEPYIVCKEKKSPRLTRGVGQDLYFVVEYILNSQDLPADILAAQDEAMAACPEMLLPMPPPLPSVWMPSHDDILNQVDRLPPQVSSLDHQLRRHHEITRKQSCTCKLDRKRPCLFVNGVGYNATLPPRSSYPETWGSIHEHAPCCTSTSFGIMETIQRGWQNASLQGEFCDLVDKTRDKDDGLILITHSMANLVAASAFASGVCSIIDDLVWVSLSGPNHGTKAANLLEKTCKEGGWPRDVLAPILDAVGSCPAQPAYLSVKLESTASPAMVEKFKAAQDVLHRHVNRTMCGVSPFGLATTVSVALDTFAKLAHHDSAANDGLVDFPSCVAGVGDVNFGTDAVTAVNYRAQLNHLDTTFRFGDGWWGNDRKPVKWFECTL</sequence>
<feature type="region of interest" description="Disordered" evidence="1">
    <location>
        <begin position="1"/>
        <end position="22"/>
    </location>
</feature>